<keyword evidence="3" id="KW-1185">Reference proteome</keyword>
<dbReference type="RefSeq" id="XP_053026413.1">
    <property type="nucleotide sequence ID" value="XM_053162437.1"/>
</dbReference>
<organism evidence="2 3">
    <name type="scientific">Puccinia triticina</name>
    <dbReference type="NCBI Taxonomy" id="208348"/>
    <lineage>
        <taxon>Eukaryota</taxon>
        <taxon>Fungi</taxon>
        <taxon>Dikarya</taxon>
        <taxon>Basidiomycota</taxon>
        <taxon>Pucciniomycotina</taxon>
        <taxon>Pucciniomycetes</taxon>
        <taxon>Pucciniales</taxon>
        <taxon>Pucciniaceae</taxon>
        <taxon>Puccinia</taxon>
    </lineage>
</organism>
<dbReference type="GeneID" id="77803332"/>
<accession>A0ABY7D133</accession>
<reference evidence="2" key="1">
    <citation type="submission" date="2022-10" db="EMBL/GenBank/DDBJ databases">
        <title>Puccinia triticina Genome sequencing and assembly.</title>
        <authorList>
            <person name="Li C."/>
        </authorList>
    </citation>
    <scope>NUCLEOTIDE SEQUENCE</scope>
    <source>
        <strain evidence="2">Pt15</strain>
    </source>
</reference>
<name>A0ABY7D133_9BASI</name>
<feature type="transmembrane region" description="Helical" evidence="1">
    <location>
        <begin position="23"/>
        <end position="43"/>
    </location>
</feature>
<evidence type="ECO:0000313" key="3">
    <source>
        <dbReference type="Proteomes" id="UP001164743"/>
    </source>
</evidence>
<dbReference type="Proteomes" id="UP001164743">
    <property type="component" value="Chromosome 13A"/>
</dbReference>
<keyword evidence="1" id="KW-0812">Transmembrane</keyword>
<gene>
    <name evidence="2" type="ORF">PtA15_13A258</name>
</gene>
<evidence type="ECO:0000313" key="2">
    <source>
        <dbReference type="EMBL" id="WAQ90858.1"/>
    </source>
</evidence>
<keyword evidence="1" id="KW-0472">Membrane</keyword>
<proteinExistence type="predicted"/>
<dbReference type="EMBL" id="CP110433">
    <property type="protein sequence ID" value="WAQ90858.1"/>
    <property type="molecule type" value="Genomic_DNA"/>
</dbReference>
<keyword evidence="1" id="KW-1133">Transmembrane helix</keyword>
<sequence length="322" mass="36038">MHLSLATLRHILAFCIFVLPAKHGLVAVASMSSASFVLVLLYICRTIIYSKKAAEAEKRKVDCLPPDYFPQVEFRRGSRNLGIFDSLITFGQFGSNDLELTDYELLAEMYSSPKFSAAIKPRLVTIIRRTGQVVRSLNEHLDELAIHGFNTMLVFVFEQEKENIHSSTAALINGEAGDQPTVLNRTQTSLRHLAWMIHVTQLLAESAVDHHQDMIKSLNENIESIGRQTETKIESKQQLLAELHKSVALGLLANSCLERWRRQLKIYAGNVRLTQEIHDSGGERCSYVKDAVVNALDALLKSKKTSGGPLGSIRENQNNNQL</sequence>
<evidence type="ECO:0000256" key="1">
    <source>
        <dbReference type="SAM" id="Phobius"/>
    </source>
</evidence>
<protein>
    <submittedName>
        <fullName evidence="2">Uncharacterized protein</fullName>
    </submittedName>
</protein>